<evidence type="ECO:0000313" key="6">
    <source>
        <dbReference type="Proteomes" id="UP000698963"/>
    </source>
</evidence>
<comment type="similarity">
    <text evidence="1">Belongs to the 'phage' integrase family.</text>
</comment>
<reference evidence="5" key="1">
    <citation type="journal article" date="2021" name="PeerJ">
        <title>Extensive microbial diversity within the chicken gut microbiome revealed by metagenomics and culture.</title>
        <authorList>
            <person name="Gilroy R."/>
            <person name="Ravi A."/>
            <person name="Getino M."/>
            <person name="Pursley I."/>
            <person name="Horton D.L."/>
            <person name="Alikhan N.F."/>
            <person name="Baker D."/>
            <person name="Gharbi K."/>
            <person name="Hall N."/>
            <person name="Watson M."/>
            <person name="Adriaenssens E.M."/>
            <person name="Foster-Nyarko E."/>
            <person name="Jarju S."/>
            <person name="Secka A."/>
            <person name="Antonio M."/>
            <person name="Oren A."/>
            <person name="Chaudhuri R.R."/>
            <person name="La Ragione R."/>
            <person name="Hildebrand F."/>
            <person name="Pallen M.J."/>
        </authorList>
    </citation>
    <scope>NUCLEOTIDE SEQUENCE</scope>
    <source>
        <strain evidence="5">ChiGjej2B2-19336</strain>
    </source>
</reference>
<dbReference type="PANTHER" id="PTHR30349:SF64">
    <property type="entry name" value="PROPHAGE INTEGRASE INTD-RELATED"/>
    <property type="match status" value="1"/>
</dbReference>
<dbReference type="InterPro" id="IPR011010">
    <property type="entry name" value="DNA_brk_join_enz"/>
</dbReference>
<protein>
    <submittedName>
        <fullName evidence="5">Site-specific integrase</fullName>
    </submittedName>
</protein>
<keyword evidence="3" id="KW-0233">DNA recombination</keyword>
<dbReference type="AlphaFoldDB" id="A0A921AY86"/>
<dbReference type="Proteomes" id="UP000698963">
    <property type="component" value="Unassembled WGS sequence"/>
</dbReference>
<dbReference type="CDD" id="cd00796">
    <property type="entry name" value="INT_Rci_Hp1_C"/>
    <property type="match status" value="1"/>
</dbReference>
<accession>A0A921AY86</accession>
<dbReference type="Pfam" id="PF24624">
    <property type="entry name" value="Int_N"/>
    <property type="match status" value="1"/>
</dbReference>
<sequence>MSMKTSRTRFTGVYTRESTERRHNGKPDVVFYYCLKIDGKRVWTKCGWRSEGMTAQAAYQMRNEALAKRRGLPTQVPRISDAWEYYKTHHLLTLRNSKATISYMQKHILPEFGHMFMDDVTPAMVTRLKNARLASGMAPASVKHMLHVLSSLYTQTEKAGLGKCKNPVKDVTPPKVDNQRTRYLTHAEARMLLDALAKRSPVWHDIAALSLYTGGRLGEILSLTVSCIDLTAGVAEVNGKTGRRMLHLSAPAADIMKRLIKGKLPTDHIFPGKVNGHACVTHNVFNELTFKLGLNTPETPRAQRVVFHTLRHTFASWLAIDGVPLLVISQLMGHASITMTQRYAHLCPDSRQAAVALLATHFKSPDGDSD</sequence>
<keyword evidence="2" id="KW-0238">DNA-binding</keyword>
<evidence type="ECO:0000256" key="1">
    <source>
        <dbReference type="ARBA" id="ARBA00008857"/>
    </source>
</evidence>
<name>A0A921AY86_9BACT</name>
<gene>
    <name evidence="5" type="ORF">K8W16_10635</name>
</gene>
<reference evidence="5" key="2">
    <citation type="submission" date="2021-09" db="EMBL/GenBank/DDBJ databases">
        <authorList>
            <person name="Gilroy R."/>
        </authorList>
    </citation>
    <scope>NUCLEOTIDE SEQUENCE</scope>
    <source>
        <strain evidence="5">ChiGjej2B2-19336</strain>
    </source>
</reference>
<dbReference type="InterPro" id="IPR010998">
    <property type="entry name" value="Integrase_recombinase_N"/>
</dbReference>
<evidence type="ECO:0000313" key="5">
    <source>
        <dbReference type="EMBL" id="HJD98086.1"/>
    </source>
</evidence>
<dbReference type="PANTHER" id="PTHR30349">
    <property type="entry name" value="PHAGE INTEGRASE-RELATED"/>
    <property type="match status" value="1"/>
</dbReference>
<dbReference type="InterPro" id="IPR002104">
    <property type="entry name" value="Integrase_catalytic"/>
</dbReference>
<dbReference type="GO" id="GO:0003677">
    <property type="term" value="F:DNA binding"/>
    <property type="evidence" value="ECO:0007669"/>
    <property type="project" value="UniProtKB-KW"/>
</dbReference>
<proteinExistence type="inferred from homology"/>
<dbReference type="InterPro" id="IPR013762">
    <property type="entry name" value="Integrase-like_cat_sf"/>
</dbReference>
<dbReference type="GO" id="GO:0006310">
    <property type="term" value="P:DNA recombination"/>
    <property type="evidence" value="ECO:0007669"/>
    <property type="project" value="UniProtKB-KW"/>
</dbReference>
<dbReference type="EMBL" id="DYZA01000218">
    <property type="protein sequence ID" value="HJD98086.1"/>
    <property type="molecule type" value="Genomic_DNA"/>
</dbReference>
<comment type="caution">
    <text evidence="5">The sequence shown here is derived from an EMBL/GenBank/DDBJ whole genome shotgun (WGS) entry which is preliminary data.</text>
</comment>
<evidence type="ECO:0000259" key="4">
    <source>
        <dbReference type="PROSITE" id="PS51898"/>
    </source>
</evidence>
<organism evidence="5 6">
    <name type="scientific">Mailhella massiliensis</name>
    <dbReference type="NCBI Taxonomy" id="1903261"/>
    <lineage>
        <taxon>Bacteria</taxon>
        <taxon>Pseudomonadati</taxon>
        <taxon>Thermodesulfobacteriota</taxon>
        <taxon>Desulfovibrionia</taxon>
        <taxon>Desulfovibrionales</taxon>
        <taxon>Desulfovibrionaceae</taxon>
        <taxon>Mailhella</taxon>
    </lineage>
</organism>
<evidence type="ECO:0000256" key="2">
    <source>
        <dbReference type="ARBA" id="ARBA00023125"/>
    </source>
</evidence>
<dbReference type="PROSITE" id="PS51898">
    <property type="entry name" value="TYR_RECOMBINASE"/>
    <property type="match status" value="1"/>
</dbReference>
<dbReference type="Gene3D" id="1.10.150.130">
    <property type="match status" value="1"/>
</dbReference>
<dbReference type="InterPro" id="IPR057084">
    <property type="entry name" value="Int_N"/>
</dbReference>
<feature type="domain" description="Tyr recombinase" evidence="4">
    <location>
        <begin position="179"/>
        <end position="357"/>
    </location>
</feature>
<dbReference type="Gene3D" id="1.10.443.10">
    <property type="entry name" value="Intergrase catalytic core"/>
    <property type="match status" value="1"/>
</dbReference>
<dbReference type="SUPFAM" id="SSF56349">
    <property type="entry name" value="DNA breaking-rejoining enzymes"/>
    <property type="match status" value="1"/>
</dbReference>
<dbReference type="RefSeq" id="WP_304123502.1">
    <property type="nucleotide sequence ID" value="NZ_DYZA01000218.1"/>
</dbReference>
<dbReference type="InterPro" id="IPR050090">
    <property type="entry name" value="Tyrosine_recombinase_XerCD"/>
</dbReference>
<dbReference type="Pfam" id="PF00589">
    <property type="entry name" value="Phage_integrase"/>
    <property type="match status" value="1"/>
</dbReference>
<evidence type="ECO:0000256" key="3">
    <source>
        <dbReference type="ARBA" id="ARBA00023172"/>
    </source>
</evidence>
<dbReference type="GO" id="GO:0015074">
    <property type="term" value="P:DNA integration"/>
    <property type="evidence" value="ECO:0007669"/>
    <property type="project" value="InterPro"/>
</dbReference>